<evidence type="ECO:0000256" key="2">
    <source>
        <dbReference type="ARBA" id="ARBA00022617"/>
    </source>
</evidence>
<dbReference type="AlphaFoldDB" id="A0AA37SAD1"/>
<keyword evidence="6 8" id="KW-0503">Monooxygenase</keyword>
<dbReference type="InterPro" id="IPR002401">
    <property type="entry name" value="Cyt_P450_E_grp-I"/>
</dbReference>
<dbReference type="InterPro" id="IPR017972">
    <property type="entry name" value="Cyt_P450_CS"/>
</dbReference>
<comment type="similarity">
    <text evidence="1 8">Belongs to the cytochrome P450 family.</text>
</comment>
<dbReference type="CDD" id="cd20620">
    <property type="entry name" value="CYP132-like"/>
    <property type="match status" value="1"/>
</dbReference>
<keyword evidence="3 7" id="KW-0479">Metal-binding</keyword>
<dbReference type="InterPro" id="IPR050196">
    <property type="entry name" value="Cytochrome_P450_Monoox"/>
</dbReference>
<dbReference type="EMBL" id="BSNM01000014">
    <property type="protein sequence ID" value="GLQ31569.1"/>
    <property type="molecule type" value="Genomic_DNA"/>
</dbReference>
<evidence type="ECO:0000256" key="5">
    <source>
        <dbReference type="ARBA" id="ARBA00023004"/>
    </source>
</evidence>
<proteinExistence type="inferred from homology"/>
<evidence type="ECO:0000256" key="8">
    <source>
        <dbReference type="RuleBase" id="RU000461"/>
    </source>
</evidence>
<dbReference type="Proteomes" id="UP001161389">
    <property type="component" value="Unassembled WGS sequence"/>
</dbReference>
<dbReference type="Gene3D" id="1.10.630.10">
    <property type="entry name" value="Cytochrome P450"/>
    <property type="match status" value="1"/>
</dbReference>
<keyword evidence="5 7" id="KW-0408">Iron</keyword>
<dbReference type="PROSITE" id="PS00086">
    <property type="entry name" value="CYTOCHROME_P450"/>
    <property type="match status" value="1"/>
</dbReference>
<evidence type="ECO:0000256" key="1">
    <source>
        <dbReference type="ARBA" id="ARBA00010617"/>
    </source>
</evidence>
<dbReference type="Pfam" id="PF00067">
    <property type="entry name" value="p450"/>
    <property type="match status" value="1"/>
</dbReference>
<feature type="binding site" description="axial binding residue" evidence="7">
    <location>
        <position position="394"/>
    </location>
    <ligand>
        <name>heme</name>
        <dbReference type="ChEBI" id="CHEBI:30413"/>
    </ligand>
    <ligandPart>
        <name>Fe</name>
        <dbReference type="ChEBI" id="CHEBI:18248"/>
    </ligandPart>
</feature>
<evidence type="ECO:0000256" key="4">
    <source>
        <dbReference type="ARBA" id="ARBA00023002"/>
    </source>
</evidence>
<evidence type="ECO:0000313" key="9">
    <source>
        <dbReference type="EMBL" id="GLQ31569.1"/>
    </source>
</evidence>
<evidence type="ECO:0000256" key="7">
    <source>
        <dbReference type="PIRSR" id="PIRSR602401-1"/>
    </source>
</evidence>
<reference evidence="9" key="1">
    <citation type="journal article" date="2014" name="Int. J. Syst. Evol. Microbiol.">
        <title>Complete genome sequence of Corynebacterium casei LMG S-19264T (=DSM 44701T), isolated from a smear-ripened cheese.</title>
        <authorList>
            <consortium name="US DOE Joint Genome Institute (JGI-PGF)"/>
            <person name="Walter F."/>
            <person name="Albersmeier A."/>
            <person name="Kalinowski J."/>
            <person name="Ruckert C."/>
        </authorList>
    </citation>
    <scope>NUCLEOTIDE SEQUENCE</scope>
    <source>
        <strain evidence="9">NBRC 110071</strain>
    </source>
</reference>
<dbReference type="InterPro" id="IPR001128">
    <property type="entry name" value="Cyt_P450"/>
</dbReference>
<dbReference type="GO" id="GO:0005506">
    <property type="term" value="F:iron ion binding"/>
    <property type="evidence" value="ECO:0007669"/>
    <property type="project" value="InterPro"/>
</dbReference>
<dbReference type="InterPro" id="IPR036396">
    <property type="entry name" value="Cyt_P450_sf"/>
</dbReference>
<keyword evidence="2 7" id="KW-0349">Heme</keyword>
<evidence type="ECO:0000313" key="10">
    <source>
        <dbReference type="Proteomes" id="UP001161389"/>
    </source>
</evidence>
<comment type="cofactor">
    <cofactor evidence="7">
        <name>heme</name>
        <dbReference type="ChEBI" id="CHEBI:30413"/>
    </cofactor>
</comment>
<comment type="caution">
    <text evidence="9">The sequence shown here is derived from an EMBL/GenBank/DDBJ whole genome shotgun (WGS) entry which is preliminary data.</text>
</comment>
<dbReference type="PANTHER" id="PTHR24291:SF50">
    <property type="entry name" value="BIFUNCTIONAL ALBAFLAVENONE MONOOXYGENASE_TERPENE SYNTHASE"/>
    <property type="match status" value="1"/>
</dbReference>
<dbReference type="PRINTS" id="PR00463">
    <property type="entry name" value="EP450I"/>
</dbReference>
<dbReference type="GO" id="GO:0016705">
    <property type="term" value="F:oxidoreductase activity, acting on paired donors, with incorporation or reduction of molecular oxygen"/>
    <property type="evidence" value="ECO:0007669"/>
    <property type="project" value="InterPro"/>
</dbReference>
<evidence type="ECO:0000256" key="6">
    <source>
        <dbReference type="ARBA" id="ARBA00023033"/>
    </source>
</evidence>
<dbReference type="SUPFAM" id="SSF48264">
    <property type="entry name" value="Cytochrome P450"/>
    <property type="match status" value="1"/>
</dbReference>
<dbReference type="RefSeq" id="WP_284381229.1">
    <property type="nucleotide sequence ID" value="NZ_BSNM01000014.1"/>
</dbReference>
<keyword evidence="10" id="KW-1185">Reference proteome</keyword>
<gene>
    <name evidence="9" type="ORF">GCM10007876_20480</name>
</gene>
<protein>
    <submittedName>
        <fullName evidence="9">Cytochrome P450</fullName>
    </submittedName>
</protein>
<reference evidence="9" key="2">
    <citation type="submission" date="2023-01" db="EMBL/GenBank/DDBJ databases">
        <title>Draft genome sequence of Litoribrevibacter albus strain NBRC 110071.</title>
        <authorList>
            <person name="Sun Q."/>
            <person name="Mori K."/>
        </authorList>
    </citation>
    <scope>NUCLEOTIDE SEQUENCE</scope>
    <source>
        <strain evidence="9">NBRC 110071</strain>
    </source>
</reference>
<evidence type="ECO:0000256" key="3">
    <source>
        <dbReference type="ARBA" id="ARBA00022723"/>
    </source>
</evidence>
<organism evidence="9 10">
    <name type="scientific">Litoribrevibacter albus</name>
    <dbReference type="NCBI Taxonomy" id="1473156"/>
    <lineage>
        <taxon>Bacteria</taxon>
        <taxon>Pseudomonadati</taxon>
        <taxon>Pseudomonadota</taxon>
        <taxon>Gammaproteobacteria</taxon>
        <taxon>Oceanospirillales</taxon>
        <taxon>Oceanospirillaceae</taxon>
        <taxon>Litoribrevibacter</taxon>
    </lineage>
</organism>
<keyword evidence="4 8" id="KW-0560">Oxidoreductase</keyword>
<dbReference type="PRINTS" id="PR00385">
    <property type="entry name" value="P450"/>
</dbReference>
<name>A0AA37SAD1_9GAMM</name>
<dbReference type="PANTHER" id="PTHR24291">
    <property type="entry name" value="CYTOCHROME P450 FAMILY 4"/>
    <property type="match status" value="1"/>
</dbReference>
<sequence>MTVHISGPKGHFLLGSIKPFTQDLLNFMTSARQAHGDFIHFKLGPVDTYLICRPELIRRVLVSDQDKFIKNRNFWKHFTSLFGLGLLTNEHQSWRVHRKLSAPAFQPKRIANYADFMVSYTQEMMSHWQEGAEIDLHDELMEVTARIVAKALFDADLGEHNEQLLTAMHTLEGLIPTRMARPFSWQDSIPTKSNRQYWKALKKLNQVVDGFIQHHKDQERQGQESNSLLSVLMQARYEDGSRLPDKQLRDEVITLFLAGHDTTAITLSWALYLLSLHPEKRAKLEEEVDSVLAGRDPGWDDLKLLPYTRSIIKETLRLYPAAHLIGRETTEDIEMDGVILKKGASVLISPWLMGREETYFDDPLSFKPERWTETFEKDLPKGVYVPFSAGPRVCIGEGFAMMESIILLSSIVKNFRLNYEHSETVEPFPSITLTPHGGIKVRVEKRESTIPSEVQCSGVQSFASGS</sequence>
<dbReference type="GO" id="GO:0004497">
    <property type="term" value="F:monooxygenase activity"/>
    <property type="evidence" value="ECO:0007669"/>
    <property type="project" value="UniProtKB-KW"/>
</dbReference>
<accession>A0AA37SAD1</accession>
<dbReference type="GO" id="GO:0020037">
    <property type="term" value="F:heme binding"/>
    <property type="evidence" value="ECO:0007669"/>
    <property type="project" value="InterPro"/>
</dbReference>